<evidence type="ECO:0000313" key="2">
    <source>
        <dbReference type="EMBL" id="AUV58998.1"/>
    </source>
</evidence>
<reference evidence="2" key="1">
    <citation type="submission" date="2018-01" db="EMBL/GenBank/DDBJ databases">
        <title>Draft genome sequence of Bandra megavirus.</title>
        <authorList>
            <person name="Chatterjee A."/>
            <person name="Yadav R."/>
            <person name="Kondabagil K."/>
        </authorList>
    </citation>
    <scope>NUCLEOTIDE SEQUENCE</scope>
    <source>
        <strain evidence="2">KK-1</strain>
    </source>
</reference>
<keyword evidence="1" id="KW-0175">Coiled coil</keyword>
<sequence length="467" mass="54487">MNTLKDIKINGIKYYHADDLISLKLTQFKGCTNGRRLISNLNIDDNNYVFATNKSGKWIKTDGKSRKFDKVLIKVSWIKDNVSDEDDNDDSNNNSDNEDNLENEIVMAPGIIKLNKIEKIKDDKKKIVDIEVRGTRDPRNCFFKASDVSKGFGMKNLSDTINRSSGYKLGIHYRYFYLQKNTDPIRENNKIKNNKKIKKLYLTYEGLLRVMFVSKNDRVSRFIMWATNTLFTAHLGTQDQKNMLCSKLMGITTDIVKEVFNKTSSTLPTLYLFTIGKVKDLRVTLDIGEEYDDECIVAKGGETIDLTRRIDEHTESYGKMPGAKLLLKCYNYIDPQYTSKAETDLFHVLKKMNYIFKHPKYKEIIIYTKKESDLITKEFGKIARDYTGHIKEISDKLKCFENQHNIMKLEYEKEIANREKEIMQLEKENSDLKYQNEILELKYKNKLLEKDRKIAKLEKNIKKSGSK</sequence>
<organism evidence="2">
    <name type="scientific">Bandra megavirus</name>
    <dbReference type="NCBI Taxonomy" id="2071566"/>
    <lineage>
        <taxon>Viruses</taxon>
        <taxon>Varidnaviria</taxon>
        <taxon>Bamfordvirae</taxon>
        <taxon>Nucleocytoviricota</taxon>
        <taxon>Megaviricetes</taxon>
        <taxon>Imitervirales</taxon>
        <taxon>Mimiviridae</taxon>
        <taxon>Megamimivirinae</taxon>
        <taxon>Megavirus</taxon>
    </lineage>
</organism>
<feature type="coiled-coil region" evidence="1">
    <location>
        <begin position="390"/>
        <end position="460"/>
    </location>
</feature>
<accession>A0A2K9V9V3</accession>
<name>A0A2K9V9V3_9VIRU</name>
<evidence type="ECO:0000256" key="1">
    <source>
        <dbReference type="SAM" id="Coils"/>
    </source>
</evidence>
<protein>
    <recommendedName>
        <fullName evidence="3">Bro-N domain-containing protein</fullName>
    </recommendedName>
</protein>
<proteinExistence type="predicted"/>
<dbReference type="EMBL" id="MG779394">
    <property type="protein sequence ID" value="AUV58998.1"/>
    <property type="molecule type" value="Genomic_DNA"/>
</dbReference>
<evidence type="ECO:0008006" key="3">
    <source>
        <dbReference type="Google" id="ProtNLM"/>
    </source>
</evidence>